<gene>
    <name evidence="1" type="ORF">WAX74_19000</name>
</gene>
<organism evidence="1 2">
    <name type="scientific">Psychrobacillus mangrovi</name>
    <dbReference type="NCBI Taxonomy" id="3117745"/>
    <lineage>
        <taxon>Bacteria</taxon>
        <taxon>Bacillati</taxon>
        <taxon>Bacillota</taxon>
        <taxon>Bacilli</taxon>
        <taxon>Bacillales</taxon>
        <taxon>Bacillaceae</taxon>
        <taxon>Psychrobacillus</taxon>
    </lineage>
</organism>
<proteinExistence type="predicted"/>
<name>A0ABU8F9M0_9BACI</name>
<evidence type="ECO:0000313" key="2">
    <source>
        <dbReference type="Proteomes" id="UP001364890"/>
    </source>
</evidence>
<dbReference type="SUPFAM" id="SSF46785">
    <property type="entry name" value="Winged helix' DNA-binding domain"/>
    <property type="match status" value="1"/>
</dbReference>
<evidence type="ECO:0000313" key="1">
    <source>
        <dbReference type="EMBL" id="MEI4771711.1"/>
    </source>
</evidence>
<dbReference type="EMBL" id="JBAWSY010000025">
    <property type="protein sequence ID" value="MEI4771711.1"/>
    <property type="molecule type" value="Genomic_DNA"/>
</dbReference>
<keyword evidence="2" id="KW-1185">Reference proteome</keyword>
<dbReference type="InterPro" id="IPR036388">
    <property type="entry name" value="WH-like_DNA-bd_sf"/>
</dbReference>
<dbReference type="Gene3D" id="1.10.10.10">
    <property type="entry name" value="Winged helix-like DNA-binding domain superfamily/Winged helix DNA-binding domain"/>
    <property type="match status" value="1"/>
</dbReference>
<sequence length="39" mass="4273">MKELGEVLNLDTGTLSPLLRRMETAGLIELAVTQWTNAS</sequence>
<protein>
    <submittedName>
        <fullName evidence="1">MarR family transcriptional regulator</fullName>
    </submittedName>
</protein>
<accession>A0ABU8F9M0</accession>
<dbReference type="Proteomes" id="UP001364890">
    <property type="component" value="Unassembled WGS sequence"/>
</dbReference>
<dbReference type="InterPro" id="IPR036390">
    <property type="entry name" value="WH_DNA-bd_sf"/>
</dbReference>
<comment type="caution">
    <text evidence="1">The sequence shown here is derived from an EMBL/GenBank/DDBJ whole genome shotgun (WGS) entry which is preliminary data.</text>
</comment>
<reference evidence="1 2" key="1">
    <citation type="submission" date="2024-01" db="EMBL/GenBank/DDBJ databases">
        <title>Seven novel Bacillus-like species.</title>
        <authorList>
            <person name="Liu G."/>
        </authorList>
    </citation>
    <scope>NUCLEOTIDE SEQUENCE [LARGE SCALE GENOMIC DNA]</scope>
    <source>
        <strain evidence="1 2">FJAT-51614</strain>
    </source>
</reference>